<evidence type="ECO:0000313" key="2">
    <source>
        <dbReference type="EMBL" id="CUQ80586.1"/>
    </source>
</evidence>
<sequence length="51" mass="6022">MDKRTDINNASFAYGVNLLRMLLDMNLITENEYERITRISAEYYDTEIVCV</sequence>
<dbReference type="Pfam" id="PF20612">
    <property type="entry name" value="SHOCT_2"/>
    <property type="match status" value="1"/>
</dbReference>
<protein>
    <recommendedName>
        <fullName evidence="1">SHOCT-like domain-containing protein</fullName>
    </recommendedName>
</protein>
<gene>
    <name evidence="2" type="ORF">ERS852540_00028</name>
</gene>
<proteinExistence type="predicted"/>
<evidence type="ECO:0000259" key="1">
    <source>
        <dbReference type="Pfam" id="PF20612"/>
    </source>
</evidence>
<name>A0A174Z8R1_9FIRM</name>
<dbReference type="EMBL" id="CZBY01000001">
    <property type="protein sequence ID" value="CUQ80586.1"/>
    <property type="molecule type" value="Genomic_DNA"/>
</dbReference>
<organism evidence="2 3">
    <name type="scientific">[Eubacterium] siraeum</name>
    <dbReference type="NCBI Taxonomy" id="39492"/>
    <lineage>
        <taxon>Bacteria</taxon>
        <taxon>Bacillati</taxon>
        <taxon>Bacillota</taxon>
        <taxon>Clostridia</taxon>
        <taxon>Eubacteriales</taxon>
        <taxon>Oscillospiraceae</taxon>
        <taxon>Oscillospiraceae incertae sedis</taxon>
    </lineage>
</organism>
<dbReference type="AlphaFoldDB" id="A0A174Z8R1"/>
<accession>A0A174Z8R1</accession>
<dbReference type="STRING" id="39492.ERS852540_00028"/>
<dbReference type="Proteomes" id="UP000095662">
    <property type="component" value="Unassembled WGS sequence"/>
</dbReference>
<reference evidence="2 3" key="1">
    <citation type="submission" date="2015-09" db="EMBL/GenBank/DDBJ databases">
        <authorList>
            <consortium name="Pathogen Informatics"/>
        </authorList>
    </citation>
    <scope>NUCLEOTIDE SEQUENCE [LARGE SCALE GENOMIC DNA]</scope>
    <source>
        <strain evidence="2 3">2789STDY5834928</strain>
    </source>
</reference>
<evidence type="ECO:0000313" key="3">
    <source>
        <dbReference type="Proteomes" id="UP000095662"/>
    </source>
</evidence>
<feature type="domain" description="SHOCT-like" evidence="1">
    <location>
        <begin position="8"/>
        <end position="45"/>
    </location>
</feature>
<dbReference type="InterPro" id="IPR046749">
    <property type="entry name" value="SHOCT_2"/>
</dbReference>